<dbReference type="CDD" id="cd02440">
    <property type="entry name" value="AdoMet_MTases"/>
    <property type="match status" value="1"/>
</dbReference>
<dbReference type="AlphaFoldDB" id="A0A521FIR7"/>
<evidence type="ECO:0000313" key="2">
    <source>
        <dbReference type="EMBL" id="SMO96103.1"/>
    </source>
</evidence>
<feature type="domain" description="Methyltransferase" evidence="1">
    <location>
        <begin position="64"/>
        <end position="158"/>
    </location>
</feature>
<keyword evidence="3" id="KW-1185">Reference proteome</keyword>
<name>A0A521FIR7_9BACT</name>
<dbReference type="Gene3D" id="3.40.50.150">
    <property type="entry name" value="Vaccinia Virus protein VP39"/>
    <property type="match status" value="1"/>
</dbReference>
<dbReference type="OrthoDB" id="9800454at2"/>
<protein>
    <submittedName>
        <fullName evidence="2">2-polyprenyl-3-methyl-5-hydroxy-6-metoxy-1,4-benzoquinol methylase</fullName>
    </submittedName>
</protein>
<gene>
    <name evidence="2" type="ORF">SAMN06265219_12018</name>
</gene>
<dbReference type="GO" id="GO:0008168">
    <property type="term" value="F:methyltransferase activity"/>
    <property type="evidence" value="ECO:0007669"/>
    <property type="project" value="UniProtKB-KW"/>
</dbReference>
<dbReference type="Proteomes" id="UP000317557">
    <property type="component" value="Unassembled WGS sequence"/>
</dbReference>
<dbReference type="SUPFAM" id="SSF53335">
    <property type="entry name" value="S-adenosyl-L-methionine-dependent methyltransferases"/>
    <property type="match status" value="1"/>
</dbReference>
<reference evidence="2 3" key="1">
    <citation type="submission" date="2017-05" db="EMBL/GenBank/DDBJ databases">
        <authorList>
            <person name="Varghese N."/>
            <person name="Submissions S."/>
        </authorList>
    </citation>
    <scope>NUCLEOTIDE SEQUENCE [LARGE SCALE GENOMIC DNA]</scope>
    <source>
        <strain evidence="2 3">DSM 21985</strain>
    </source>
</reference>
<dbReference type="RefSeq" id="WP_142456173.1">
    <property type="nucleotide sequence ID" value="NZ_FXTP01000020.1"/>
</dbReference>
<evidence type="ECO:0000313" key="3">
    <source>
        <dbReference type="Proteomes" id="UP000317557"/>
    </source>
</evidence>
<dbReference type="Pfam" id="PF13649">
    <property type="entry name" value="Methyltransf_25"/>
    <property type="match status" value="1"/>
</dbReference>
<keyword evidence="2" id="KW-0808">Transferase</keyword>
<proteinExistence type="predicted"/>
<dbReference type="InterPro" id="IPR029063">
    <property type="entry name" value="SAM-dependent_MTases_sf"/>
</dbReference>
<dbReference type="EMBL" id="FXTP01000020">
    <property type="protein sequence ID" value="SMO96103.1"/>
    <property type="molecule type" value="Genomic_DNA"/>
</dbReference>
<evidence type="ECO:0000259" key="1">
    <source>
        <dbReference type="Pfam" id="PF13649"/>
    </source>
</evidence>
<sequence length="232" mass="27170">MPRLFAERQPHLVEHMDREDCDPQRLENTYRQFSLINRLLARWKKVYQSEIRPLMQQNQPYTMLDIGFGGGDLPVRMQQWARQDGIDLFVTAIDPDPRAFRFVQKNRPKAPVQWQQTSSSALAEKGQSFDFVISNHLLHHLTDSQAVDMMQETSALARKKVIFNDIERSAIGYGLFNVFSRPLFRKSFITEDGLTSIKRSFTRDELRRVVPNGWQVKPLFPFRLLAVYEPEN</sequence>
<dbReference type="NCBIfam" id="NF004851">
    <property type="entry name" value="PRK06202.1"/>
    <property type="match status" value="1"/>
</dbReference>
<dbReference type="GO" id="GO:0032259">
    <property type="term" value="P:methylation"/>
    <property type="evidence" value="ECO:0007669"/>
    <property type="project" value="UniProtKB-KW"/>
</dbReference>
<organism evidence="2 3">
    <name type="scientific">Gracilimonas mengyeensis</name>
    <dbReference type="NCBI Taxonomy" id="1302730"/>
    <lineage>
        <taxon>Bacteria</taxon>
        <taxon>Pseudomonadati</taxon>
        <taxon>Balneolota</taxon>
        <taxon>Balneolia</taxon>
        <taxon>Balneolales</taxon>
        <taxon>Balneolaceae</taxon>
        <taxon>Gracilimonas</taxon>
    </lineage>
</organism>
<dbReference type="InterPro" id="IPR041698">
    <property type="entry name" value="Methyltransf_25"/>
</dbReference>
<keyword evidence="2" id="KW-0489">Methyltransferase</keyword>
<accession>A0A521FIR7</accession>